<dbReference type="EMBL" id="CM039435">
    <property type="protein sequence ID" value="KAI4318087.1"/>
    <property type="molecule type" value="Genomic_DNA"/>
</dbReference>
<name>A0ACB9M1Z4_BAUVA</name>
<accession>A0ACB9M1Z4</accession>
<protein>
    <submittedName>
        <fullName evidence="1">Uncharacterized protein</fullName>
    </submittedName>
</protein>
<sequence>MAVRVHLLCKKLKKLAEEKPKEEISPYLLKMGTELERLLQALSIPDVELRRENDVALGRAISQILNLVQAVEDITDSYSHTGQSLSQTKSLIYCMMRQFLHKHRATGNILRRMSSVIQPISGSSFPDMLKNFCELVCSLLEKLVWQIQICMEIPDSANFNFIVQFNYELDGWENIEFDIGGL</sequence>
<reference evidence="1 2" key="1">
    <citation type="journal article" date="2022" name="DNA Res.">
        <title>Chromosomal-level genome assembly of the orchid tree Bauhinia variegata (Leguminosae; Cercidoideae) supports the allotetraploid origin hypothesis of Bauhinia.</title>
        <authorList>
            <person name="Zhong Y."/>
            <person name="Chen Y."/>
            <person name="Zheng D."/>
            <person name="Pang J."/>
            <person name="Liu Y."/>
            <person name="Luo S."/>
            <person name="Meng S."/>
            <person name="Qian L."/>
            <person name="Wei D."/>
            <person name="Dai S."/>
            <person name="Zhou R."/>
        </authorList>
    </citation>
    <scope>NUCLEOTIDE SEQUENCE [LARGE SCALE GENOMIC DNA]</scope>
    <source>
        <strain evidence="1">BV-YZ2020</strain>
    </source>
</reference>
<evidence type="ECO:0000313" key="2">
    <source>
        <dbReference type="Proteomes" id="UP000828941"/>
    </source>
</evidence>
<comment type="caution">
    <text evidence="1">The sequence shown here is derived from an EMBL/GenBank/DDBJ whole genome shotgun (WGS) entry which is preliminary data.</text>
</comment>
<gene>
    <name evidence="1" type="ORF">L6164_025895</name>
</gene>
<organism evidence="1 2">
    <name type="scientific">Bauhinia variegata</name>
    <name type="common">Purple orchid tree</name>
    <name type="synonym">Phanera variegata</name>
    <dbReference type="NCBI Taxonomy" id="167791"/>
    <lineage>
        <taxon>Eukaryota</taxon>
        <taxon>Viridiplantae</taxon>
        <taxon>Streptophyta</taxon>
        <taxon>Embryophyta</taxon>
        <taxon>Tracheophyta</taxon>
        <taxon>Spermatophyta</taxon>
        <taxon>Magnoliopsida</taxon>
        <taxon>eudicotyledons</taxon>
        <taxon>Gunneridae</taxon>
        <taxon>Pentapetalae</taxon>
        <taxon>rosids</taxon>
        <taxon>fabids</taxon>
        <taxon>Fabales</taxon>
        <taxon>Fabaceae</taxon>
        <taxon>Cercidoideae</taxon>
        <taxon>Cercideae</taxon>
        <taxon>Bauhiniinae</taxon>
        <taxon>Bauhinia</taxon>
    </lineage>
</organism>
<keyword evidence="2" id="KW-1185">Reference proteome</keyword>
<dbReference type="Proteomes" id="UP000828941">
    <property type="component" value="Chromosome 10"/>
</dbReference>
<evidence type="ECO:0000313" key="1">
    <source>
        <dbReference type="EMBL" id="KAI4318087.1"/>
    </source>
</evidence>
<proteinExistence type="predicted"/>